<dbReference type="InterPro" id="IPR007461">
    <property type="entry name" value="Ysc84_actin-binding"/>
</dbReference>
<keyword evidence="1" id="KW-0732">Signal</keyword>
<keyword evidence="4" id="KW-1185">Reference proteome</keyword>
<feature type="domain" description="Ysc84 actin-binding" evidence="2">
    <location>
        <begin position="101"/>
        <end position="184"/>
    </location>
</feature>
<proteinExistence type="predicted"/>
<dbReference type="AlphaFoldDB" id="A3VDW3"/>
<organism evidence="3 4">
    <name type="scientific">Maritimibacter alkaliphilus HTCC2654</name>
    <dbReference type="NCBI Taxonomy" id="314271"/>
    <lineage>
        <taxon>Bacteria</taxon>
        <taxon>Pseudomonadati</taxon>
        <taxon>Pseudomonadota</taxon>
        <taxon>Alphaproteobacteria</taxon>
        <taxon>Rhodobacterales</taxon>
        <taxon>Roseobacteraceae</taxon>
        <taxon>Maritimibacter</taxon>
    </lineage>
</organism>
<name>A3VDW3_9RHOB</name>
<gene>
    <name evidence="3" type="ORF">RB2654_03274</name>
</gene>
<dbReference type="Proteomes" id="UP000002931">
    <property type="component" value="Unassembled WGS sequence"/>
</dbReference>
<dbReference type="Pfam" id="PF04366">
    <property type="entry name" value="Ysc84"/>
    <property type="match status" value="1"/>
</dbReference>
<dbReference type="STRING" id="314271.RB2654_03274"/>
<dbReference type="EMBL" id="AAMT01000004">
    <property type="protein sequence ID" value="EAQ13702.1"/>
    <property type="molecule type" value="Genomic_DNA"/>
</dbReference>
<feature type="chain" id="PRO_5002662150" evidence="1">
    <location>
        <begin position="24"/>
        <end position="188"/>
    </location>
</feature>
<dbReference type="eggNOG" id="COG2930">
    <property type="taxonomic scope" value="Bacteria"/>
</dbReference>
<dbReference type="PROSITE" id="PS51318">
    <property type="entry name" value="TAT"/>
    <property type="match status" value="1"/>
</dbReference>
<feature type="signal peptide" evidence="1">
    <location>
        <begin position="1"/>
        <end position="23"/>
    </location>
</feature>
<dbReference type="HOGENOM" id="CLU_100983_0_0_5"/>
<evidence type="ECO:0000259" key="2">
    <source>
        <dbReference type="Pfam" id="PF04366"/>
    </source>
</evidence>
<dbReference type="OrthoDB" id="7847492at2"/>
<protein>
    <submittedName>
        <fullName evidence="3">Twin-arginine translocation pathway signal sequence domain protein, putative</fullName>
    </submittedName>
</protein>
<dbReference type="PROSITE" id="PS51257">
    <property type="entry name" value="PROKAR_LIPOPROTEIN"/>
    <property type="match status" value="1"/>
</dbReference>
<accession>A3VDW3</accession>
<dbReference type="InterPro" id="IPR006311">
    <property type="entry name" value="TAT_signal"/>
</dbReference>
<reference evidence="3 4" key="1">
    <citation type="journal article" date="2010" name="J. Bacteriol.">
        <title>Genome sequences of Pelagibaca bermudensis HTCC2601T and Maritimibacter alkaliphilus HTCC2654T, the type strains of two marine Roseobacter genera.</title>
        <authorList>
            <person name="Thrash J.C."/>
            <person name="Cho J.C."/>
            <person name="Ferriera S."/>
            <person name="Johnson J."/>
            <person name="Vergin K.L."/>
            <person name="Giovannoni S.J."/>
        </authorList>
    </citation>
    <scope>NUCLEOTIDE SEQUENCE [LARGE SCALE GENOMIC DNA]</scope>
    <source>
        <strain evidence="3 4">HTCC2654</strain>
    </source>
</reference>
<dbReference type="RefSeq" id="WP_008328674.1">
    <property type="nucleotide sequence ID" value="NZ_CH902578.1"/>
</dbReference>
<evidence type="ECO:0000256" key="1">
    <source>
        <dbReference type="SAM" id="SignalP"/>
    </source>
</evidence>
<evidence type="ECO:0000313" key="3">
    <source>
        <dbReference type="EMBL" id="EAQ13702.1"/>
    </source>
</evidence>
<comment type="caution">
    <text evidence="3">The sequence shown here is derived from an EMBL/GenBank/DDBJ whole genome shotgun (WGS) entry which is preliminary data.</text>
</comment>
<sequence>MKTYTRRGVLLAAGGAGASLALAGCDNGMGSNAAGTIDARVDSTLNYLFSTYPEAQDLRSKSVGMLVMPLVTEAGILVGGAYGRGALRVGGATVDYYSQTKASLGIQVGAQQYAHVLFFMTEDALGEFRYSPGWVAGADIKYAVLNEGDRFSADTLAGTTPVVAMVFGTAGLIVGATVEGSKYTRIIP</sequence>
<evidence type="ECO:0000313" key="4">
    <source>
        <dbReference type="Proteomes" id="UP000002931"/>
    </source>
</evidence>